<dbReference type="EMBL" id="FN653015">
    <property type="protein sequence ID" value="CBY20116.1"/>
    <property type="molecule type" value="Genomic_DNA"/>
</dbReference>
<name>E4WQI4_OIKDI</name>
<reference evidence="1 2" key="1">
    <citation type="journal article" date="2010" name="Science">
        <title>Plasticity of animal genome architecture unmasked by rapid evolution of a pelagic tunicate.</title>
        <authorList>
            <person name="Denoeud F."/>
            <person name="Henriet S."/>
            <person name="Mungpakdee S."/>
            <person name="Aury J.M."/>
            <person name="Da Silva C."/>
            <person name="Brinkmann H."/>
            <person name="Mikhaleva J."/>
            <person name="Olsen L.C."/>
            <person name="Jubin C."/>
            <person name="Canestro C."/>
            <person name="Bouquet J.M."/>
            <person name="Danks G."/>
            <person name="Poulain J."/>
            <person name="Campsteijn C."/>
            <person name="Adamski M."/>
            <person name="Cross I."/>
            <person name="Yadetie F."/>
            <person name="Muffato M."/>
            <person name="Louis A."/>
            <person name="Butcher S."/>
            <person name="Tsagkogeorga G."/>
            <person name="Konrad A."/>
            <person name="Singh S."/>
            <person name="Jensen M.F."/>
            <person name="Cong E.H."/>
            <person name="Eikeseth-Otteraa H."/>
            <person name="Noel B."/>
            <person name="Anthouard V."/>
            <person name="Porcel B.M."/>
            <person name="Kachouri-Lafond R."/>
            <person name="Nishino A."/>
            <person name="Ugolini M."/>
            <person name="Chourrout P."/>
            <person name="Nishida H."/>
            <person name="Aasland R."/>
            <person name="Huzurbazar S."/>
            <person name="Westhof E."/>
            <person name="Delsuc F."/>
            <person name="Lehrach H."/>
            <person name="Reinhardt R."/>
            <person name="Weissenbach J."/>
            <person name="Roy S.W."/>
            <person name="Artiguenave F."/>
            <person name="Postlethwait J.H."/>
            <person name="Manak J.R."/>
            <person name="Thompson E.M."/>
            <person name="Jaillon O."/>
            <person name="Du Pasquier L."/>
            <person name="Boudinot P."/>
            <person name="Liberles D.A."/>
            <person name="Volff J.N."/>
            <person name="Philippe H."/>
            <person name="Lenhard B."/>
            <person name="Roest Crollius H."/>
            <person name="Wincker P."/>
            <person name="Chourrout D."/>
        </authorList>
    </citation>
    <scope>NUCLEOTIDE SEQUENCE [LARGE SCALE GENOMIC DNA]</scope>
</reference>
<organism evidence="1 2">
    <name type="scientific">Oikopleura dioica</name>
    <name type="common">Tunicate</name>
    <dbReference type="NCBI Taxonomy" id="34765"/>
    <lineage>
        <taxon>Eukaryota</taxon>
        <taxon>Metazoa</taxon>
        <taxon>Chordata</taxon>
        <taxon>Tunicata</taxon>
        <taxon>Appendicularia</taxon>
        <taxon>Copelata</taxon>
        <taxon>Oikopleuridae</taxon>
        <taxon>Oikopleura</taxon>
    </lineage>
</organism>
<dbReference type="AlphaFoldDB" id="E4WQI4"/>
<evidence type="ECO:0000313" key="1">
    <source>
        <dbReference type="EMBL" id="CBY20116.1"/>
    </source>
</evidence>
<accession>E4WQI4</accession>
<evidence type="ECO:0000313" key="2">
    <source>
        <dbReference type="Proteomes" id="UP000001307"/>
    </source>
</evidence>
<protein>
    <submittedName>
        <fullName evidence="1">Uncharacterized protein</fullName>
    </submittedName>
</protein>
<dbReference type="InParanoid" id="E4WQI4"/>
<keyword evidence="2" id="KW-1185">Reference proteome</keyword>
<sequence>MIRIEKLAKISRRTKVSLWPQNSSLNLSDAPVKQTTEQKFANTKLSRDYPKHGRLGDMKAAITLRHKKASVLPKSAIVTESSHVLNRNKVVDPRYPANEMPLWRIEQTVNSVNDRTPFEVEQLNLDDESADSVDSYRFEEFEYMPPEYMLGRDDELGYLPKEFEWPEETKSYFKDEDKKNKKYQWEFYKQNEVEDEYMGVRRGKTRHLHATGAPIDTRYFDPNVLRIGEKWKPQELYTEEISKKVREQKTKENYIPGYKDKQNLQRQAFPDHHRDYQVIPAFTLPKLSERKNHPEGIASFSGALNITKTRLVSENKQVDIMQDIQQQEEFLVSGAKKIIQNGKLLQIDGGDYGVNPPTNIWNPLDTKFGSIDKTNMFGSHADERSLVEETWLWDERHGLPKPERYSKAIASNLTKLLISIKNKNTASLPDEKIHLIYPKRVHGSICYLEVHDDLVSSNFASAPVENSKVVTSSPDEDTKEEFDIYSPTQLMVENHFYNLKKINEKNNRNGEVKKDLVSGGKTFLNSIVISDFSTPSFDTSEHNITRFGNDRESKRKFLPILRDEMTDEESKGRLTMILHGLLHDQAVRYFGVHEKLETPLSAYGFCITDGKTAHVIKFQLKTTNLVDDHDVFNQVESFEKLELYEDASHFLWDEPDRIKSFNSENLLKLATLLNSN</sequence>
<proteinExistence type="predicted"/>
<gene>
    <name evidence="1" type="ORF">GSOID_T00000099001</name>
</gene>
<dbReference type="Proteomes" id="UP000001307">
    <property type="component" value="Unassembled WGS sequence"/>
</dbReference>
<dbReference type="FunCoup" id="E4WQI4">
    <property type="interactions" value="523"/>
</dbReference>